<evidence type="ECO:0000313" key="3">
    <source>
        <dbReference type="Proteomes" id="UP000826651"/>
    </source>
</evidence>
<proteinExistence type="inferred from homology"/>
<dbReference type="Gene3D" id="3.30.420.40">
    <property type="match status" value="2"/>
</dbReference>
<dbReference type="Proteomes" id="UP000826651">
    <property type="component" value="Unassembled WGS sequence"/>
</dbReference>
<sequence>MNTVIGVDLGGTKTAAALVDADGNLRGLREVATPAKAGPDAVLDAVAGVVRQVAADQGTVTGDGGAPVGLGVASAGVVEAQSGRIISATDAITAWAGTDVAGGLLDRLADVLAPGAAVGVLNDVDAHAVGEAWIGAGAGYEVVLMVAAGTGIGAGLVAGGRPWRGAHHSAGELGHLPSPDAVGLTCTCGRDGHLEAIAAGPAIHRRYLALGGDPASTDTRDVARRAAAGEEPAVQALTDTGRALGRGIAGIVTMLDPDVVVVGGGAAGAGDLWWRPLEEALRGELIPPLAGIELRPARLGPGAAIAGAARWLRLGRPWANLAGSPGSAAASRAETA</sequence>
<dbReference type="RefSeq" id="WP_223406295.1">
    <property type="nucleotide sequence ID" value="NZ_JAGSHT010000012.1"/>
</dbReference>
<dbReference type="InterPro" id="IPR000600">
    <property type="entry name" value="ROK"/>
</dbReference>
<dbReference type="InterPro" id="IPR043129">
    <property type="entry name" value="ATPase_NBD"/>
</dbReference>
<keyword evidence="3" id="KW-1185">Reference proteome</keyword>
<gene>
    <name evidence="2" type="ORF">KCQ71_12350</name>
</gene>
<protein>
    <submittedName>
        <fullName evidence="2">ROK family protein</fullName>
    </submittedName>
</protein>
<name>A0ABS7S9D4_9MICO</name>
<evidence type="ECO:0000313" key="2">
    <source>
        <dbReference type="EMBL" id="MBZ2196952.1"/>
    </source>
</evidence>
<dbReference type="SUPFAM" id="SSF53067">
    <property type="entry name" value="Actin-like ATPase domain"/>
    <property type="match status" value="1"/>
</dbReference>
<dbReference type="EMBL" id="JAGSHT010000012">
    <property type="protein sequence ID" value="MBZ2196952.1"/>
    <property type="molecule type" value="Genomic_DNA"/>
</dbReference>
<comment type="caution">
    <text evidence="2">The sequence shown here is derived from an EMBL/GenBank/DDBJ whole genome shotgun (WGS) entry which is preliminary data.</text>
</comment>
<dbReference type="PANTHER" id="PTHR18964">
    <property type="entry name" value="ROK (REPRESSOR, ORF, KINASE) FAMILY"/>
    <property type="match status" value="1"/>
</dbReference>
<accession>A0ABS7S9D4</accession>
<dbReference type="PANTHER" id="PTHR18964:SF169">
    <property type="entry name" value="N-ACETYLMANNOSAMINE KINASE"/>
    <property type="match status" value="1"/>
</dbReference>
<organism evidence="2 3">
    <name type="scientific">Occultella gossypii</name>
    <dbReference type="NCBI Taxonomy" id="2800820"/>
    <lineage>
        <taxon>Bacteria</taxon>
        <taxon>Bacillati</taxon>
        <taxon>Actinomycetota</taxon>
        <taxon>Actinomycetes</taxon>
        <taxon>Micrococcales</taxon>
        <taxon>Ruaniaceae</taxon>
        <taxon>Occultella</taxon>
    </lineage>
</organism>
<evidence type="ECO:0000256" key="1">
    <source>
        <dbReference type="ARBA" id="ARBA00006479"/>
    </source>
</evidence>
<comment type="similarity">
    <text evidence="1">Belongs to the ROK (NagC/XylR) family.</text>
</comment>
<dbReference type="Pfam" id="PF00480">
    <property type="entry name" value="ROK"/>
    <property type="match status" value="1"/>
</dbReference>
<reference evidence="2 3" key="1">
    <citation type="submission" date="2021-04" db="EMBL/GenBank/DDBJ databases">
        <title>Ruania sp. nov., isolated from sandy soil of mangrove forest.</title>
        <authorList>
            <person name="Ge X."/>
            <person name="Huang R."/>
            <person name="Liu W."/>
        </authorList>
    </citation>
    <scope>NUCLEOTIDE SEQUENCE [LARGE SCALE GENOMIC DNA]</scope>
    <source>
        <strain evidence="2 3">N2-46</strain>
    </source>
</reference>